<dbReference type="SUPFAM" id="SSF53474">
    <property type="entry name" value="alpha/beta-Hydrolases"/>
    <property type="match status" value="1"/>
</dbReference>
<gene>
    <name evidence="3" type="ORF">ABUE31_19000</name>
</gene>
<dbReference type="Pfam" id="PF00975">
    <property type="entry name" value="Thioesterase"/>
    <property type="match status" value="1"/>
</dbReference>
<dbReference type="EMBL" id="JBFOCI010000006">
    <property type="protein sequence ID" value="MEW9808080.1"/>
    <property type="molecule type" value="Genomic_DNA"/>
</dbReference>
<evidence type="ECO:0000259" key="2">
    <source>
        <dbReference type="Pfam" id="PF00975"/>
    </source>
</evidence>
<reference evidence="3 4" key="1">
    <citation type="submission" date="2024-06" db="EMBL/GenBank/DDBJ databases">
        <authorList>
            <person name="Tuo L."/>
        </authorList>
    </citation>
    <scope>NUCLEOTIDE SEQUENCE [LARGE SCALE GENOMIC DNA]</scope>
    <source>
        <strain evidence="3 4">ZMM04-5</strain>
    </source>
</reference>
<dbReference type="InterPro" id="IPR029058">
    <property type="entry name" value="AB_hydrolase_fold"/>
</dbReference>
<keyword evidence="1" id="KW-0472">Membrane</keyword>
<sequence length="221" mass="23839">MTHFVSDFEALLVYHGPSSTRSPATSMKQRCLQWIVMLAAILLLSLPAGAASTRYRGDVYLLRGFGDVFSEGLDQLGADFAKAGVPFKVVSHGNWRGVATTIIANQKKSGPKPVVLIGHSLGANNAIRVAQRLKTAGIKVTWLVTLAATAPPLVPSNVRKVTNHYFSHGGWGAVVHPGPGFRGRLENIDHAGKAEIGHFNLDQQPAIQRALLRRVKAIVRP</sequence>
<keyword evidence="1" id="KW-1133">Transmembrane helix</keyword>
<name>A0ABV3R438_9HYPH</name>
<feature type="transmembrane region" description="Helical" evidence="1">
    <location>
        <begin position="31"/>
        <end position="50"/>
    </location>
</feature>
<evidence type="ECO:0000313" key="3">
    <source>
        <dbReference type="EMBL" id="MEW9808080.1"/>
    </source>
</evidence>
<dbReference type="InterPro" id="IPR001031">
    <property type="entry name" value="Thioesterase"/>
</dbReference>
<evidence type="ECO:0000256" key="1">
    <source>
        <dbReference type="SAM" id="Phobius"/>
    </source>
</evidence>
<keyword evidence="4" id="KW-1185">Reference proteome</keyword>
<comment type="caution">
    <text evidence="3">The sequence shown here is derived from an EMBL/GenBank/DDBJ whole genome shotgun (WGS) entry which is preliminary data.</text>
</comment>
<accession>A0ABV3R438</accession>
<dbReference type="Proteomes" id="UP001556196">
    <property type="component" value="Unassembled WGS sequence"/>
</dbReference>
<dbReference type="RefSeq" id="WP_367725297.1">
    <property type="nucleotide sequence ID" value="NZ_JBFOCI010000006.1"/>
</dbReference>
<dbReference type="Gene3D" id="3.40.50.1820">
    <property type="entry name" value="alpha/beta hydrolase"/>
    <property type="match status" value="1"/>
</dbReference>
<proteinExistence type="predicted"/>
<protein>
    <submittedName>
        <fullName evidence="3">Thioesterase domain-containing protein</fullName>
    </submittedName>
</protein>
<feature type="domain" description="Thioesterase" evidence="2">
    <location>
        <begin position="94"/>
        <end position="151"/>
    </location>
</feature>
<organism evidence="3 4">
    <name type="scientific">Mesorhizobium marinum</name>
    <dbReference type="NCBI Taxonomy" id="3228790"/>
    <lineage>
        <taxon>Bacteria</taxon>
        <taxon>Pseudomonadati</taxon>
        <taxon>Pseudomonadota</taxon>
        <taxon>Alphaproteobacteria</taxon>
        <taxon>Hyphomicrobiales</taxon>
        <taxon>Phyllobacteriaceae</taxon>
        <taxon>Mesorhizobium</taxon>
    </lineage>
</organism>
<keyword evidence="1" id="KW-0812">Transmembrane</keyword>
<evidence type="ECO:0000313" key="4">
    <source>
        <dbReference type="Proteomes" id="UP001556196"/>
    </source>
</evidence>